<organism evidence="2 3">
    <name type="scientific">Aphanomyces astaci</name>
    <name type="common">Crayfish plague agent</name>
    <dbReference type="NCBI Taxonomy" id="112090"/>
    <lineage>
        <taxon>Eukaryota</taxon>
        <taxon>Sar</taxon>
        <taxon>Stramenopiles</taxon>
        <taxon>Oomycota</taxon>
        <taxon>Saprolegniomycetes</taxon>
        <taxon>Saprolegniales</taxon>
        <taxon>Verrucalvaceae</taxon>
        <taxon>Aphanomyces</taxon>
    </lineage>
</organism>
<dbReference type="InterPro" id="IPR036397">
    <property type="entry name" value="RNaseH_sf"/>
</dbReference>
<dbReference type="PANTHER" id="PTHR19303">
    <property type="entry name" value="TRANSPOSON"/>
    <property type="match status" value="1"/>
</dbReference>
<accession>A0A3R6XUH3</accession>
<reference evidence="2 3" key="1">
    <citation type="submission" date="2018-08" db="EMBL/GenBank/DDBJ databases">
        <title>Aphanomyces genome sequencing and annotation.</title>
        <authorList>
            <person name="Minardi D."/>
            <person name="Oidtmann B."/>
            <person name="Van Der Giezen M."/>
            <person name="Studholme D.J."/>
        </authorList>
    </citation>
    <scope>NUCLEOTIDE SEQUENCE [LARGE SCALE GENOMIC DNA]</scope>
    <source>
        <strain evidence="2 3">FDL457</strain>
    </source>
</reference>
<dbReference type="EMBL" id="QUTF01014594">
    <property type="protein sequence ID" value="RHZ12356.1"/>
    <property type="molecule type" value="Genomic_DNA"/>
</dbReference>
<gene>
    <name evidence="2" type="ORF">DYB26_006083</name>
</gene>
<dbReference type="GO" id="GO:0003677">
    <property type="term" value="F:DNA binding"/>
    <property type="evidence" value="ECO:0007669"/>
    <property type="project" value="TreeGrafter"/>
</dbReference>
<dbReference type="VEuPathDB" id="FungiDB:H257_03179"/>
<comment type="caution">
    <text evidence="2">The sequence shown here is derived from an EMBL/GenBank/DDBJ whole genome shotgun (WGS) entry which is preliminary data.</text>
</comment>
<evidence type="ECO:0000313" key="2">
    <source>
        <dbReference type="EMBL" id="RHZ12356.1"/>
    </source>
</evidence>
<sequence length="695" mass="78253">MGRQPMLPPLYEADLVTWILAMERDGHPVNRSQIQDKAAEMLNVIHGFTPNRVTVDKDAVVHFFDELGKAMSLVNMDPKRVFNMDETSFSPSKTATKVVVHRTTKQVHVEEATASAHVTIVACVGADGSKIPPLFVLPGDRVSTEVCDNLVIPGAAVTTSEKGWMNSFICRKWLSMLSSAIPTSTARPILLIVNGCSSHYSNYIYDEAQRLEILLLFLPANSTHMFQPLDVTVFRPFKQAIRREIANDKWNDVASSISKQEAIAIACRVWTLTTKESSITNGFDCTGLCPPSLDKMLYRLSIFKPPQDASVAIDDTWLKQCAIVRNELLVLPPQKKKRVARKTLTVSGKFITADYHAILQSQAAARPKARKKSQSATSTPADQDYDQVELCVYRFINWIKRNQRTWLLDYLSTKVAEFGYKSLVQLLRRFCRRHGFSRQRSAKSQSTQGDLSELRDEFSLEFHRSYSAHSKECTYNVDETGFYYDMPSHLIWAVRGGSSKISAGEKHSMRMTAVLTARADGTKLPIMFIMKGQPGGRIETNEVPTFPEGHFYAVHEKAWMDARVWKQFLRLVLHDDIEECSVILVDNFEAHVSEESTKIVQEELGSHLRAMPPNATSVCQPLDVGVMAPFKRHLRELWLYEEMIDSDDEDPDSLTAKQKRLAMIKRAIAAWDLVTPEIVRGGFDKALACGPSTGE</sequence>
<dbReference type="PANTHER" id="PTHR19303:SF57">
    <property type="entry name" value="HTH CENPB-TYPE DOMAIN-CONTAINING PROTEIN"/>
    <property type="match status" value="1"/>
</dbReference>
<feature type="domain" description="DDE-1" evidence="1">
    <location>
        <begin position="118"/>
        <end position="283"/>
    </location>
</feature>
<dbReference type="InterPro" id="IPR050863">
    <property type="entry name" value="CenT-Element_Derived"/>
</dbReference>
<evidence type="ECO:0000313" key="3">
    <source>
        <dbReference type="Proteomes" id="UP000286510"/>
    </source>
</evidence>
<dbReference type="AlphaFoldDB" id="A0A3R6XUH3"/>
<feature type="domain" description="DDE-1" evidence="1">
    <location>
        <begin position="510"/>
        <end position="683"/>
    </location>
</feature>
<evidence type="ECO:0000259" key="1">
    <source>
        <dbReference type="Pfam" id="PF03184"/>
    </source>
</evidence>
<dbReference type="Gene3D" id="3.30.420.10">
    <property type="entry name" value="Ribonuclease H-like superfamily/Ribonuclease H"/>
    <property type="match status" value="1"/>
</dbReference>
<dbReference type="InterPro" id="IPR004875">
    <property type="entry name" value="DDE_SF_endonuclease_dom"/>
</dbReference>
<name>A0A3R6XUH3_APHAT</name>
<proteinExistence type="predicted"/>
<protein>
    <recommendedName>
        <fullName evidence="1">DDE-1 domain-containing protein</fullName>
    </recommendedName>
</protein>
<dbReference type="Pfam" id="PF03184">
    <property type="entry name" value="DDE_1"/>
    <property type="match status" value="2"/>
</dbReference>
<dbReference type="GO" id="GO:0005634">
    <property type="term" value="C:nucleus"/>
    <property type="evidence" value="ECO:0007669"/>
    <property type="project" value="TreeGrafter"/>
</dbReference>
<dbReference type="Proteomes" id="UP000286510">
    <property type="component" value="Unassembled WGS sequence"/>
</dbReference>